<dbReference type="SMART" id="SM00355">
    <property type="entry name" value="ZnF_C2H2"/>
    <property type="match status" value="2"/>
</dbReference>
<feature type="region of interest" description="Disordered" evidence="11">
    <location>
        <begin position="534"/>
        <end position="582"/>
    </location>
</feature>
<evidence type="ECO:0000256" key="7">
    <source>
        <dbReference type="ARBA" id="ARBA00023125"/>
    </source>
</evidence>
<feature type="compositionally biased region" description="Low complexity" evidence="11">
    <location>
        <begin position="309"/>
        <end position="322"/>
    </location>
</feature>
<dbReference type="CDD" id="cd18315">
    <property type="entry name" value="BTB_POZ_BAB-like"/>
    <property type="match status" value="1"/>
</dbReference>
<protein>
    <submittedName>
        <fullName evidence="14">Protein abrupt</fullName>
    </submittedName>
</protein>
<feature type="region of interest" description="Disordered" evidence="11">
    <location>
        <begin position="295"/>
        <end position="370"/>
    </location>
</feature>
<evidence type="ECO:0000259" key="12">
    <source>
        <dbReference type="PROSITE" id="PS50097"/>
    </source>
</evidence>
<feature type="region of interest" description="Disordered" evidence="11">
    <location>
        <begin position="208"/>
        <end position="235"/>
    </location>
</feature>
<evidence type="ECO:0000256" key="5">
    <source>
        <dbReference type="ARBA" id="ARBA00022833"/>
    </source>
</evidence>
<dbReference type="OrthoDB" id="6425912at2759"/>
<feature type="compositionally biased region" description="Polar residues" evidence="11">
    <location>
        <begin position="42"/>
        <end position="51"/>
    </location>
</feature>
<dbReference type="GO" id="GO:0000981">
    <property type="term" value="F:DNA-binding transcription factor activity, RNA polymerase II-specific"/>
    <property type="evidence" value="ECO:0007669"/>
    <property type="project" value="TreeGrafter"/>
</dbReference>
<organism evidence="14 15">
    <name type="scientific">Folsomia candida</name>
    <name type="common">Springtail</name>
    <dbReference type="NCBI Taxonomy" id="158441"/>
    <lineage>
        <taxon>Eukaryota</taxon>
        <taxon>Metazoa</taxon>
        <taxon>Ecdysozoa</taxon>
        <taxon>Arthropoda</taxon>
        <taxon>Hexapoda</taxon>
        <taxon>Collembola</taxon>
        <taxon>Entomobryomorpha</taxon>
        <taxon>Isotomoidea</taxon>
        <taxon>Isotomidae</taxon>
        <taxon>Proisotominae</taxon>
        <taxon>Folsomia</taxon>
    </lineage>
</organism>
<dbReference type="SUPFAM" id="SSF57667">
    <property type="entry name" value="beta-beta-alpha zinc fingers"/>
    <property type="match status" value="1"/>
</dbReference>
<accession>A0A226EEX5</accession>
<evidence type="ECO:0000256" key="3">
    <source>
        <dbReference type="ARBA" id="ARBA00022737"/>
    </source>
</evidence>
<evidence type="ECO:0000256" key="4">
    <source>
        <dbReference type="ARBA" id="ARBA00022771"/>
    </source>
</evidence>
<evidence type="ECO:0000256" key="9">
    <source>
        <dbReference type="ARBA" id="ARBA00023242"/>
    </source>
</evidence>
<dbReference type="SMART" id="SM00225">
    <property type="entry name" value="BTB"/>
    <property type="match status" value="1"/>
</dbReference>
<name>A0A226EEX5_FOLCA</name>
<sequence>MENKSPGSGGGGGLSYITSSSAPLMNIGENNKLGGTVMNGGSPDSTTPKENSVSREDMQRSAPSPAASVDNHGGGGSAPNMYSLKWNTQLLSLQRSLANLWDSGIGTDAVLLCQGTPLPVHKIVLTAASPYVAAVVQTMAQGSHLMPVIVVDIPAEAGKALLSFLYCGEAHVPVTVIPHLVIGAKFLGISGFGDPGVLESLTSIVPESVMTPDKTPPPSCDSPRPDTHDSPSIRLPHYQLPTVSVPHLMSSSSVQINNHTFGGKKSERDRETQIQYPGNVLQFKTHQHLQAQIGMGGNNNKARLPYPSPYSTSSTASSASSSGGEVINLSNNKNRTSGGSAYSPYSRSSGGAKSPKSTSSMSSSGGGSTNGNGIFIGTTSILDNLLKNPRTHLEAAIAAAAAAAAHNAAAANEANDNNDMVQYEAEGYLENCRSSPHNLTAAHLRQLQEQHSKGQGHPPYYCSPGSAGHPALVGANGGDDDNNMEMTMTEDSTPIPAHLLEPNVEYHIGNEYPDRYGTLHNPLADLAKVAAASIKQQPTTGGGGNKRGSKKVPQQQQVDGEITSTGRAGGETATPPAKPKPKKNEAIICDICSKKFSNAYNLRVHMEGHSGQVFVCSVCSHASRSRDALRKHFAYRHRELWISGMSAFRKNVPGRKLSICRNNNNTDAVNNNVNVKGEPVEGSDGTSVVDANGNINIRGGDGSLTISEAK</sequence>
<evidence type="ECO:0000256" key="8">
    <source>
        <dbReference type="ARBA" id="ARBA00023163"/>
    </source>
</evidence>
<dbReference type="PROSITE" id="PS50157">
    <property type="entry name" value="ZINC_FINGER_C2H2_2"/>
    <property type="match status" value="1"/>
</dbReference>
<reference evidence="14 15" key="1">
    <citation type="submission" date="2015-12" db="EMBL/GenBank/DDBJ databases">
        <title>The genome of Folsomia candida.</title>
        <authorList>
            <person name="Faddeeva A."/>
            <person name="Derks M.F."/>
            <person name="Anvar Y."/>
            <person name="Smit S."/>
            <person name="Van Straalen N."/>
            <person name="Roelofs D."/>
        </authorList>
    </citation>
    <scope>NUCLEOTIDE SEQUENCE [LARGE SCALE GENOMIC DNA]</scope>
    <source>
        <strain evidence="14 15">VU population</strain>
        <tissue evidence="14">Whole body</tissue>
    </source>
</reference>
<evidence type="ECO:0000256" key="10">
    <source>
        <dbReference type="PROSITE-ProRule" id="PRU00042"/>
    </source>
</evidence>
<keyword evidence="8" id="KW-0804">Transcription</keyword>
<evidence type="ECO:0000256" key="2">
    <source>
        <dbReference type="ARBA" id="ARBA00022723"/>
    </source>
</evidence>
<evidence type="ECO:0000256" key="6">
    <source>
        <dbReference type="ARBA" id="ARBA00023015"/>
    </source>
</evidence>
<proteinExistence type="predicted"/>
<keyword evidence="2" id="KW-0479">Metal-binding</keyword>
<dbReference type="Gene3D" id="3.30.160.60">
    <property type="entry name" value="Classic Zinc Finger"/>
    <property type="match status" value="1"/>
</dbReference>
<dbReference type="GO" id="GO:0000978">
    <property type="term" value="F:RNA polymerase II cis-regulatory region sequence-specific DNA binding"/>
    <property type="evidence" value="ECO:0007669"/>
    <property type="project" value="TreeGrafter"/>
</dbReference>
<dbReference type="PANTHER" id="PTHR46105:SF5">
    <property type="entry name" value="ZINC FINGER AND BTB DOMAIN-CONTAINING PROTEIN 44 ISOFORM X1"/>
    <property type="match status" value="1"/>
</dbReference>
<dbReference type="InterPro" id="IPR036236">
    <property type="entry name" value="Znf_C2H2_sf"/>
</dbReference>
<feature type="domain" description="BTB" evidence="12">
    <location>
        <begin position="107"/>
        <end position="174"/>
    </location>
</feature>
<dbReference type="Pfam" id="PF00651">
    <property type="entry name" value="BTB"/>
    <property type="match status" value="1"/>
</dbReference>
<keyword evidence="5" id="KW-0862">Zinc</keyword>
<keyword evidence="7" id="KW-0238">DNA-binding</keyword>
<keyword evidence="4 10" id="KW-0863">Zinc-finger</keyword>
<keyword evidence="3" id="KW-0677">Repeat</keyword>
<dbReference type="Gene3D" id="3.30.710.10">
    <property type="entry name" value="Potassium Channel Kv1.1, Chain A"/>
    <property type="match status" value="1"/>
</dbReference>
<evidence type="ECO:0000313" key="15">
    <source>
        <dbReference type="Proteomes" id="UP000198287"/>
    </source>
</evidence>
<feature type="compositionally biased region" description="Polar residues" evidence="11">
    <location>
        <begin position="328"/>
        <end position="351"/>
    </location>
</feature>
<dbReference type="InterPro" id="IPR013087">
    <property type="entry name" value="Znf_C2H2_type"/>
</dbReference>
<dbReference type="InterPro" id="IPR011333">
    <property type="entry name" value="SKP1/BTB/POZ_sf"/>
</dbReference>
<dbReference type="OMA" id="HRELWIS"/>
<dbReference type="PANTHER" id="PTHR46105">
    <property type="entry name" value="AGAP004733-PA"/>
    <property type="match status" value="1"/>
</dbReference>
<evidence type="ECO:0000259" key="13">
    <source>
        <dbReference type="PROSITE" id="PS50157"/>
    </source>
</evidence>
<dbReference type="Pfam" id="PF00096">
    <property type="entry name" value="zf-C2H2"/>
    <property type="match status" value="1"/>
</dbReference>
<evidence type="ECO:0000313" key="14">
    <source>
        <dbReference type="EMBL" id="OXA55818.1"/>
    </source>
</evidence>
<feature type="domain" description="C2H2-type" evidence="13">
    <location>
        <begin position="587"/>
        <end position="614"/>
    </location>
</feature>
<keyword evidence="6" id="KW-0805">Transcription regulation</keyword>
<comment type="subcellular location">
    <subcellularLocation>
        <location evidence="1">Nucleus</location>
    </subcellularLocation>
</comment>
<feature type="region of interest" description="Disordered" evidence="11">
    <location>
        <begin position="1"/>
        <end position="74"/>
    </location>
</feature>
<dbReference type="InterPro" id="IPR050457">
    <property type="entry name" value="ZnFinger_BTB_dom_contain"/>
</dbReference>
<evidence type="ECO:0000256" key="11">
    <source>
        <dbReference type="SAM" id="MobiDB-lite"/>
    </source>
</evidence>
<dbReference type="Proteomes" id="UP000198287">
    <property type="component" value="Unassembled WGS sequence"/>
</dbReference>
<keyword evidence="9" id="KW-0539">Nucleus</keyword>
<evidence type="ECO:0000256" key="1">
    <source>
        <dbReference type="ARBA" id="ARBA00004123"/>
    </source>
</evidence>
<dbReference type="AlphaFoldDB" id="A0A226EEX5"/>
<comment type="caution">
    <text evidence="14">The sequence shown here is derived from an EMBL/GenBank/DDBJ whole genome shotgun (WGS) entry which is preliminary data.</text>
</comment>
<dbReference type="EMBL" id="LNIX01000004">
    <property type="protein sequence ID" value="OXA55818.1"/>
    <property type="molecule type" value="Genomic_DNA"/>
</dbReference>
<dbReference type="InterPro" id="IPR000210">
    <property type="entry name" value="BTB/POZ_dom"/>
</dbReference>
<dbReference type="GO" id="GO:0008270">
    <property type="term" value="F:zinc ion binding"/>
    <property type="evidence" value="ECO:0007669"/>
    <property type="project" value="UniProtKB-KW"/>
</dbReference>
<dbReference type="PROSITE" id="PS50097">
    <property type="entry name" value="BTB"/>
    <property type="match status" value="1"/>
</dbReference>
<gene>
    <name evidence="14" type="ORF">Fcan01_09385</name>
</gene>
<dbReference type="PROSITE" id="PS00028">
    <property type="entry name" value="ZINC_FINGER_C2H2_1"/>
    <property type="match status" value="1"/>
</dbReference>
<keyword evidence="15" id="KW-1185">Reference proteome</keyword>
<dbReference type="GO" id="GO:0005634">
    <property type="term" value="C:nucleus"/>
    <property type="evidence" value="ECO:0007669"/>
    <property type="project" value="UniProtKB-SubCell"/>
</dbReference>
<dbReference type="SUPFAM" id="SSF54695">
    <property type="entry name" value="POZ domain"/>
    <property type="match status" value="1"/>
</dbReference>
<feature type="compositionally biased region" description="Polar residues" evidence="11">
    <location>
        <begin position="552"/>
        <end position="566"/>
    </location>
</feature>